<dbReference type="InterPro" id="IPR017972">
    <property type="entry name" value="Cyt_P450_CS"/>
</dbReference>
<dbReference type="OrthoDB" id="9764248at2"/>
<name>A0A1M6E9P7_9FLAO</name>
<evidence type="ECO:0000256" key="4">
    <source>
        <dbReference type="ARBA" id="ARBA00023002"/>
    </source>
</evidence>
<dbReference type="STRING" id="570521.SAMN04488508_103300"/>
<comment type="cofactor">
    <cofactor evidence="7">
        <name>heme</name>
        <dbReference type="ChEBI" id="CHEBI:30413"/>
    </cofactor>
</comment>
<protein>
    <submittedName>
        <fullName evidence="9">Cytochrome P450</fullName>
    </submittedName>
</protein>
<organism evidence="9 10">
    <name type="scientific">Aquimarina spongiae</name>
    <dbReference type="NCBI Taxonomy" id="570521"/>
    <lineage>
        <taxon>Bacteria</taxon>
        <taxon>Pseudomonadati</taxon>
        <taxon>Bacteroidota</taxon>
        <taxon>Flavobacteriia</taxon>
        <taxon>Flavobacteriales</taxon>
        <taxon>Flavobacteriaceae</taxon>
        <taxon>Aquimarina</taxon>
    </lineage>
</organism>
<keyword evidence="2 7" id="KW-0349">Heme</keyword>
<gene>
    <name evidence="9" type="ORF">SAMN04488508_103300</name>
</gene>
<dbReference type="RefSeq" id="WP_073315643.1">
    <property type="nucleotide sequence ID" value="NZ_FQYP01000003.1"/>
</dbReference>
<accession>A0A1M6E9P7</accession>
<dbReference type="PANTHER" id="PTHR24291:SF50">
    <property type="entry name" value="BIFUNCTIONAL ALBAFLAVENONE MONOOXYGENASE_TERPENE SYNTHASE"/>
    <property type="match status" value="1"/>
</dbReference>
<dbReference type="PROSITE" id="PS00086">
    <property type="entry name" value="CYTOCHROME_P450"/>
    <property type="match status" value="1"/>
</dbReference>
<dbReference type="Gene3D" id="1.10.630.10">
    <property type="entry name" value="Cytochrome P450"/>
    <property type="match status" value="1"/>
</dbReference>
<dbReference type="InterPro" id="IPR001128">
    <property type="entry name" value="Cyt_P450"/>
</dbReference>
<dbReference type="GO" id="GO:0004497">
    <property type="term" value="F:monooxygenase activity"/>
    <property type="evidence" value="ECO:0007669"/>
    <property type="project" value="UniProtKB-KW"/>
</dbReference>
<keyword evidence="4 8" id="KW-0560">Oxidoreductase</keyword>
<dbReference type="Pfam" id="PF00067">
    <property type="entry name" value="p450"/>
    <property type="match status" value="1"/>
</dbReference>
<dbReference type="EMBL" id="FQYP01000003">
    <property type="protein sequence ID" value="SHI82237.1"/>
    <property type="molecule type" value="Genomic_DNA"/>
</dbReference>
<dbReference type="InterPro" id="IPR050196">
    <property type="entry name" value="Cytochrome_P450_Monoox"/>
</dbReference>
<keyword evidence="6 8" id="KW-0503">Monooxygenase</keyword>
<dbReference type="InterPro" id="IPR036396">
    <property type="entry name" value="Cyt_P450_sf"/>
</dbReference>
<dbReference type="PRINTS" id="PR00385">
    <property type="entry name" value="P450"/>
</dbReference>
<dbReference type="GO" id="GO:0016705">
    <property type="term" value="F:oxidoreductase activity, acting on paired donors, with incorporation or reduction of molecular oxygen"/>
    <property type="evidence" value="ECO:0007669"/>
    <property type="project" value="InterPro"/>
</dbReference>
<dbReference type="Proteomes" id="UP000184432">
    <property type="component" value="Unassembled WGS sequence"/>
</dbReference>
<reference evidence="10" key="1">
    <citation type="submission" date="2016-11" db="EMBL/GenBank/DDBJ databases">
        <authorList>
            <person name="Varghese N."/>
            <person name="Submissions S."/>
        </authorList>
    </citation>
    <scope>NUCLEOTIDE SEQUENCE [LARGE SCALE GENOMIC DNA]</scope>
    <source>
        <strain evidence="10">DSM 22623</strain>
    </source>
</reference>
<keyword evidence="5 7" id="KW-0408">Iron</keyword>
<evidence type="ECO:0000256" key="1">
    <source>
        <dbReference type="ARBA" id="ARBA00010617"/>
    </source>
</evidence>
<feature type="binding site" description="axial binding residue" evidence="7">
    <location>
        <position position="394"/>
    </location>
    <ligand>
        <name>heme</name>
        <dbReference type="ChEBI" id="CHEBI:30413"/>
    </ligand>
    <ligandPart>
        <name>Fe</name>
        <dbReference type="ChEBI" id="CHEBI:18248"/>
    </ligandPart>
</feature>
<dbReference type="SUPFAM" id="SSF48264">
    <property type="entry name" value="Cytochrome P450"/>
    <property type="match status" value="1"/>
</dbReference>
<evidence type="ECO:0000313" key="9">
    <source>
        <dbReference type="EMBL" id="SHI82237.1"/>
    </source>
</evidence>
<keyword evidence="3 7" id="KW-0479">Metal-binding</keyword>
<dbReference type="GO" id="GO:0020037">
    <property type="term" value="F:heme binding"/>
    <property type="evidence" value="ECO:0007669"/>
    <property type="project" value="InterPro"/>
</dbReference>
<evidence type="ECO:0000256" key="8">
    <source>
        <dbReference type="RuleBase" id="RU000461"/>
    </source>
</evidence>
<dbReference type="AlphaFoldDB" id="A0A1M6E9P7"/>
<evidence type="ECO:0000256" key="5">
    <source>
        <dbReference type="ARBA" id="ARBA00023004"/>
    </source>
</evidence>
<dbReference type="PRINTS" id="PR00463">
    <property type="entry name" value="EP450I"/>
</dbReference>
<dbReference type="PANTHER" id="PTHR24291">
    <property type="entry name" value="CYTOCHROME P450 FAMILY 4"/>
    <property type="match status" value="1"/>
</dbReference>
<dbReference type="InterPro" id="IPR002401">
    <property type="entry name" value="Cyt_P450_E_grp-I"/>
</dbReference>
<keyword evidence="10" id="KW-1185">Reference proteome</keyword>
<evidence type="ECO:0000256" key="2">
    <source>
        <dbReference type="ARBA" id="ARBA00022617"/>
    </source>
</evidence>
<evidence type="ECO:0000313" key="10">
    <source>
        <dbReference type="Proteomes" id="UP000184432"/>
    </source>
</evidence>
<dbReference type="GO" id="GO:0005506">
    <property type="term" value="F:iron ion binding"/>
    <property type="evidence" value="ECO:0007669"/>
    <property type="project" value="InterPro"/>
</dbReference>
<evidence type="ECO:0000256" key="3">
    <source>
        <dbReference type="ARBA" id="ARBA00022723"/>
    </source>
</evidence>
<evidence type="ECO:0000256" key="7">
    <source>
        <dbReference type="PIRSR" id="PIRSR602401-1"/>
    </source>
</evidence>
<evidence type="ECO:0000256" key="6">
    <source>
        <dbReference type="ARBA" id="ARBA00023033"/>
    </source>
</evidence>
<proteinExistence type="inferred from homology"/>
<sequence length="444" mass="51842">MKDNNIETVSFFKVIRNASRILKNPLPFHNENFEKYGDVFRVSLGFGNYVLFTRDAAFARHMLQKHHRKYHKSELQSKDLAKYIGEGLLTANGEKWLKQRRLIQPAFHKKKLEKLVVTIKAVVEEELSRIQPNTTIDVFPLMNDLAFKVVAKSLFSYSGTTDAISRLQHITETAQKFLIKEIRQPYKRWWFHLTGEVKRTLALTQEARDILNSLIEERRKDNQRYDDLLDMLLDARYEDGSAMDNEQLIDEILILFTAGHETTSNALTFALMLLGKHPKIQDKVYQEVVGGEAVNLDPLQEITKYQYTKQCIEETMRLYPPAYFSDRLVIDDDQYKDLDLPKGTTVLISFFEIHKHKDFWEKPEQFKPERFDPTVDKKEYANQYFPFGAGPRMCIGNNFAMYEMVLAISDLVRAYKITPAFDHIEIKPLITLKPQNALLTFTPR</sequence>
<comment type="similarity">
    <text evidence="1 8">Belongs to the cytochrome P450 family.</text>
</comment>